<proteinExistence type="predicted"/>
<dbReference type="Proteomes" id="UP001642483">
    <property type="component" value="Unassembled WGS sequence"/>
</dbReference>
<sequence length="107" mass="11702">MKIVLTAKSIYHAKSKHVIPSAGDSSPAILLCKPCHYTDGSFPAALFQCVHTASDYAASRNCEYLVLVFHSEDFSCVCVLSCNSSPISEKWRHRVKGCASPPVLIMK</sequence>
<evidence type="ECO:0000313" key="2">
    <source>
        <dbReference type="Proteomes" id="UP001642483"/>
    </source>
</evidence>
<name>A0ABP0GTD6_CLALP</name>
<accession>A0ABP0GTD6</accession>
<organism evidence="1 2">
    <name type="scientific">Clavelina lepadiformis</name>
    <name type="common">Light-bulb sea squirt</name>
    <name type="synonym">Ascidia lepadiformis</name>
    <dbReference type="NCBI Taxonomy" id="159417"/>
    <lineage>
        <taxon>Eukaryota</taxon>
        <taxon>Metazoa</taxon>
        <taxon>Chordata</taxon>
        <taxon>Tunicata</taxon>
        <taxon>Ascidiacea</taxon>
        <taxon>Aplousobranchia</taxon>
        <taxon>Clavelinidae</taxon>
        <taxon>Clavelina</taxon>
    </lineage>
</organism>
<reference evidence="1 2" key="1">
    <citation type="submission" date="2024-02" db="EMBL/GenBank/DDBJ databases">
        <authorList>
            <person name="Daric V."/>
            <person name="Darras S."/>
        </authorList>
    </citation>
    <scope>NUCLEOTIDE SEQUENCE [LARGE SCALE GENOMIC DNA]</scope>
</reference>
<evidence type="ECO:0000313" key="1">
    <source>
        <dbReference type="EMBL" id="CAK8694922.1"/>
    </source>
</evidence>
<protein>
    <submittedName>
        <fullName evidence="1">Uncharacterized protein</fullName>
    </submittedName>
</protein>
<comment type="caution">
    <text evidence="1">The sequence shown here is derived from an EMBL/GenBank/DDBJ whole genome shotgun (WGS) entry which is preliminary data.</text>
</comment>
<dbReference type="EMBL" id="CAWYQH010000141">
    <property type="protein sequence ID" value="CAK8694922.1"/>
    <property type="molecule type" value="Genomic_DNA"/>
</dbReference>
<gene>
    <name evidence="1" type="ORF">CVLEPA_LOCUS28248</name>
</gene>
<keyword evidence="2" id="KW-1185">Reference proteome</keyword>